<feature type="domain" description="ECSIT C-terminal" evidence="13">
    <location>
        <begin position="238"/>
        <end position="364"/>
    </location>
</feature>
<evidence type="ECO:0000256" key="4">
    <source>
        <dbReference type="ARBA" id="ARBA00007674"/>
    </source>
</evidence>
<keyword evidence="10" id="KW-0496">Mitochondrion</keyword>
<keyword evidence="8" id="KW-0391">Immunity</keyword>
<accession>A0A6G1SDJ5</accession>
<evidence type="ECO:0000256" key="12">
    <source>
        <dbReference type="SAM" id="MobiDB-lite"/>
    </source>
</evidence>
<reference evidence="14" key="1">
    <citation type="submission" date="2018-10" db="EMBL/GenBank/DDBJ databases">
        <title>Transcriptome assembly of Aceria tosichella (Wheat curl mite) Type 2.</title>
        <authorList>
            <person name="Scully E.D."/>
            <person name="Geib S.M."/>
            <person name="Palmer N.A."/>
            <person name="Gupta A.K."/>
            <person name="Sarath G."/>
            <person name="Tatineni S."/>
        </authorList>
    </citation>
    <scope>NUCLEOTIDE SEQUENCE</scope>
    <source>
        <strain evidence="14">LincolnNE</strain>
    </source>
</reference>
<dbReference type="InterPro" id="IPR010418">
    <property type="entry name" value="ECSIT"/>
</dbReference>
<name>A0A6G1SDJ5_9ACAR</name>
<dbReference type="GO" id="GO:0045087">
    <property type="term" value="P:innate immune response"/>
    <property type="evidence" value="ECO:0007669"/>
    <property type="project" value="UniProtKB-KW"/>
</dbReference>
<comment type="subcellular location">
    <subcellularLocation>
        <location evidence="3">Cytoplasm</location>
    </subcellularLocation>
    <subcellularLocation>
        <location evidence="2">Mitochondrion</location>
    </subcellularLocation>
    <subcellularLocation>
        <location evidence="1">Nucleus</location>
    </subcellularLocation>
</comment>
<dbReference type="InterPro" id="IPR046448">
    <property type="entry name" value="ECSIT_N"/>
</dbReference>
<evidence type="ECO:0000256" key="3">
    <source>
        <dbReference type="ARBA" id="ARBA00004496"/>
    </source>
</evidence>
<gene>
    <name evidence="14" type="primary">ECSIT_1</name>
    <name evidence="14" type="ORF">g.13183</name>
</gene>
<dbReference type="Pfam" id="PF14784">
    <property type="entry name" value="ECSIT_C"/>
    <property type="match status" value="1"/>
</dbReference>
<dbReference type="EMBL" id="GGYP01003707">
    <property type="protein sequence ID" value="MDE48478.1"/>
    <property type="molecule type" value="Transcribed_RNA"/>
</dbReference>
<evidence type="ECO:0000256" key="5">
    <source>
        <dbReference type="ARBA" id="ARBA00019998"/>
    </source>
</evidence>
<dbReference type="GO" id="GO:0005739">
    <property type="term" value="C:mitochondrion"/>
    <property type="evidence" value="ECO:0007669"/>
    <property type="project" value="UniProtKB-SubCell"/>
</dbReference>
<dbReference type="PANTHER" id="PTHR13113">
    <property type="entry name" value="ECSIT EVOLUTIONARILY CONSERVED SIGNALING INTERMEDIATE IN TOLL PATHWAYS"/>
    <property type="match status" value="1"/>
</dbReference>
<dbReference type="SMART" id="SM01284">
    <property type="entry name" value="ECSIT_Cterm"/>
    <property type="match status" value="1"/>
</dbReference>
<evidence type="ECO:0000256" key="11">
    <source>
        <dbReference type="ARBA" id="ARBA00023242"/>
    </source>
</evidence>
<keyword evidence="6" id="KW-0963">Cytoplasm</keyword>
<dbReference type="InterPro" id="IPR029342">
    <property type="entry name" value="ECIST_C"/>
</dbReference>
<keyword evidence="7" id="KW-0399">Innate immunity</keyword>
<organism evidence="14">
    <name type="scientific">Aceria tosichella</name>
    <name type="common">wheat curl mite</name>
    <dbReference type="NCBI Taxonomy" id="561515"/>
    <lineage>
        <taxon>Eukaryota</taxon>
        <taxon>Metazoa</taxon>
        <taxon>Ecdysozoa</taxon>
        <taxon>Arthropoda</taxon>
        <taxon>Chelicerata</taxon>
        <taxon>Arachnida</taxon>
        <taxon>Acari</taxon>
        <taxon>Acariformes</taxon>
        <taxon>Trombidiformes</taxon>
        <taxon>Prostigmata</taxon>
        <taxon>Eupodina</taxon>
        <taxon>Eriophyoidea</taxon>
        <taxon>Eriophyidae</taxon>
        <taxon>Eriophyinae</taxon>
        <taxon>Aceriini</taxon>
        <taxon>Aceria</taxon>
    </lineage>
</organism>
<dbReference type="Pfam" id="PF06239">
    <property type="entry name" value="ECSIT_N"/>
    <property type="match status" value="1"/>
</dbReference>
<evidence type="ECO:0000256" key="10">
    <source>
        <dbReference type="ARBA" id="ARBA00023128"/>
    </source>
</evidence>
<evidence type="ECO:0000313" key="14">
    <source>
        <dbReference type="EMBL" id="MDE48478.1"/>
    </source>
</evidence>
<dbReference type="PANTHER" id="PTHR13113:SF1">
    <property type="entry name" value="EVOLUTIONARILY CONSERVED SIGNALING INTERMEDIATE IN TOLL PATHWAY, MITOCHONDRIAL"/>
    <property type="match status" value="1"/>
</dbReference>
<dbReference type="GO" id="GO:0005634">
    <property type="term" value="C:nucleus"/>
    <property type="evidence" value="ECO:0007669"/>
    <property type="project" value="UniProtKB-SubCell"/>
</dbReference>
<evidence type="ECO:0000259" key="13">
    <source>
        <dbReference type="SMART" id="SM01284"/>
    </source>
</evidence>
<proteinExistence type="inferred from homology"/>
<keyword evidence="9" id="KW-0809">Transit peptide</keyword>
<evidence type="ECO:0000256" key="6">
    <source>
        <dbReference type="ARBA" id="ARBA00022490"/>
    </source>
</evidence>
<feature type="region of interest" description="Disordered" evidence="12">
    <location>
        <begin position="377"/>
        <end position="398"/>
    </location>
</feature>
<dbReference type="GO" id="GO:0007178">
    <property type="term" value="P:cell surface receptor protein serine/threonine kinase signaling pathway"/>
    <property type="evidence" value="ECO:0007669"/>
    <property type="project" value="TreeGrafter"/>
</dbReference>
<comment type="similarity">
    <text evidence="4">Belongs to the ECSIT family.</text>
</comment>
<evidence type="ECO:0000256" key="9">
    <source>
        <dbReference type="ARBA" id="ARBA00022946"/>
    </source>
</evidence>
<keyword evidence="11" id="KW-0539">Nucleus</keyword>
<evidence type="ECO:0000256" key="1">
    <source>
        <dbReference type="ARBA" id="ARBA00004123"/>
    </source>
</evidence>
<sequence>MASIPFRQLRVLKSLYRNYQQPSHQWSRDLRTTSRHYGAIRPEDKDEQAKELAINKPREIFEKEFPDHFRDGKFISRMSYVEFIDEALAKMKELGLERDLNAYKELLKVFPPGKYWPKKWDSDYGLFHAPQQLAAVRVLHQMQMSGLKPDKDFEKIIIDAFSKKSDVWIKVIRMNFWSMKGRNIDPNPLPEVLPKEPHQLAKLALARMFDDPKTIITVTNTSRVPNSVDKTWLVFSQSPAQKEIIEGLAETSTLYVEEGGTAYVGRDYLSYFVLKYYVDDETREKKLRPPAPDSNYNTLKVKFYGKPVKEKYADALDKHFVDGSYVLGICATGTSSQDSLLSWLKILQERNPKLSKLNVVFKMSRRSPEIIEYEEKMRKTGCDSDDDKRYQQEQHSSH</sequence>
<evidence type="ECO:0000256" key="2">
    <source>
        <dbReference type="ARBA" id="ARBA00004173"/>
    </source>
</evidence>
<dbReference type="AlphaFoldDB" id="A0A6G1SDJ5"/>
<protein>
    <recommendedName>
        <fullName evidence="5">Evolutionarily conserved signaling intermediate in Toll pathway, mitochondrial</fullName>
    </recommendedName>
</protein>
<evidence type="ECO:0000256" key="8">
    <source>
        <dbReference type="ARBA" id="ARBA00022859"/>
    </source>
</evidence>
<evidence type="ECO:0000256" key="7">
    <source>
        <dbReference type="ARBA" id="ARBA00022588"/>
    </source>
</evidence>